<keyword evidence="1" id="KW-0597">Phosphoprotein</keyword>
<dbReference type="SUPFAM" id="SSF55874">
    <property type="entry name" value="ATPase domain of HSP90 chaperone/DNA topoisomerase II/histidine kinase"/>
    <property type="match status" value="1"/>
</dbReference>
<dbReference type="Pfam" id="PF07568">
    <property type="entry name" value="HisKA_2"/>
    <property type="match status" value="1"/>
</dbReference>
<feature type="domain" description="Histidine kinase" evidence="2">
    <location>
        <begin position="405"/>
        <end position="593"/>
    </location>
</feature>
<gene>
    <name evidence="5" type="ORF">EHQ58_08530</name>
</gene>
<dbReference type="CDD" id="cd00130">
    <property type="entry name" value="PAS"/>
    <property type="match status" value="1"/>
</dbReference>
<dbReference type="SUPFAM" id="SSF52172">
    <property type="entry name" value="CheY-like"/>
    <property type="match status" value="1"/>
</dbReference>
<dbReference type="SMART" id="SM00448">
    <property type="entry name" value="REC"/>
    <property type="match status" value="1"/>
</dbReference>
<evidence type="ECO:0000256" key="1">
    <source>
        <dbReference type="PROSITE-ProRule" id="PRU00169"/>
    </source>
</evidence>
<dbReference type="Gene3D" id="3.40.50.2300">
    <property type="match status" value="1"/>
</dbReference>
<evidence type="ECO:0000313" key="5">
    <source>
        <dbReference type="EMBL" id="TGL59286.1"/>
    </source>
</evidence>
<dbReference type="OrthoDB" id="9808408at2"/>
<dbReference type="Gene3D" id="3.30.565.10">
    <property type="entry name" value="Histidine kinase-like ATPase, C-terminal domain"/>
    <property type="match status" value="1"/>
</dbReference>
<dbReference type="InterPro" id="IPR005467">
    <property type="entry name" value="His_kinase_dom"/>
</dbReference>
<comment type="caution">
    <text evidence="5">The sequence shown here is derived from an EMBL/GenBank/DDBJ whole genome shotgun (WGS) entry which is preliminary data.</text>
</comment>
<evidence type="ECO:0000313" key="6">
    <source>
        <dbReference type="Proteomes" id="UP000297693"/>
    </source>
</evidence>
<evidence type="ECO:0000259" key="4">
    <source>
        <dbReference type="PROSITE" id="PS50112"/>
    </source>
</evidence>
<dbReference type="InterPro" id="IPR003594">
    <property type="entry name" value="HATPase_dom"/>
</dbReference>
<accession>A0A4R9K2D5</accession>
<dbReference type="Gene3D" id="3.30.450.20">
    <property type="entry name" value="PAS domain"/>
    <property type="match status" value="2"/>
</dbReference>
<dbReference type="NCBIfam" id="TIGR00229">
    <property type="entry name" value="sensory_box"/>
    <property type="match status" value="1"/>
</dbReference>
<dbReference type="PROSITE" id="PS50109">
    <property type="entry name" value="HIS_KIN"/>
    <property type="match status" value="1"/>
</dbReference>
<dbReference type="PROSITE" id="PS50110">
    <property type="entry name" value="RESPONSE_REGULATORY"/>
    <property type="match status" value="1"/>
</dbReference>
<dbReference type="PROSITE" id="PS50112">
    <property type="entry name" value="PAS"/>
    <property type="match status" value="1"/>
</dbReference>
<dbReference type="EMBL" id="RQGD01000024">
    <property type="protein sequence ID" value="TGL59286.1"/>
    <property type="molecule type" value="Genomic_DNA"/>
</dbReference>
<reference evidence="5" key="1">
    <citation type="journal article" date="2019" name="PLoS Negl. Trop. Dis.">
        <title>Revisiting the worldwide diversity of Leptospira species in the environment.</title>
        <authorList>
            <person name="Vincent A.T."/>
            <person name="Schiettekatte O."/>
            <person name="Bourhy P."/>
            <person name="Veyrier F.J."/>
            <person name="Picardeau M."/>
        </authorList>
    </citation>
    <scope>NUCLEOTIDE SEQUENCE [LARGE SCALE GENOMIC DNA]</scope>
    <source>
        <strain evidence="5">201702476</strain>
    </source>
</reference>
<dbReference type="InterPro" id="IPR011006">
    <property type="entry name" value="CheY-like_superfamily"/>
</dbReference>
<dbReference type="Pfam" id="PF02518">
    <property type="entry name" value="HATPase_c"/>
    <property type="match status" value="1"/>
</dbReference>
<dbReference type="InterPro" id="IPR000014">
    <property type="entry name" value="PAS"/>
</dbReference>
<dbReference type="InterPro" id="IPR035965">
    <property type="entry name" value="PAS-like_dom_sf"/>
</dbReference>
<dbReference type="PANTHER" id="PTHR43065:SF23">
    <property type="entry name" value="SENSOR HISTIDINE KINASE PDTAS"/>
    <property type="match status" value="1"/>
</dbReference>
<evidence type="ECO:0000259" key="2">
    <source>
        <dbReference type="PROSITE" id="PS50109"/>
    </source>
</evidence>
<dbReference type="Pfam" id="PF13188">
    <property type="entry name" value="PAS_8"/>
    <property type="match status" value="1"/>
</dbReference>
<proteinExistence type="predicted"/>
<dbReference type="SUPFAM" id="SSF55785">
    <property type="entry name" value="PYP-like sensor domain (PAS domain)"/>
    <property type="match status" value="2"/>
</dbReference>
<feature type="domain" description="PAS" evidence="4">
    <location>
        <begin position="136"/>
        <end position="178"/>
    </location>
</feature>
<organism evidence="5 6">
    <name type="scientific">Leptospira ognonensis</name>
    <dbReference type="NCBI Taxonomy" id="2484945"/>
    <lineage>
        <taxon>Bacteria</taxon>
        <taxon>Pseudomonadati</taxon>
        <taxon>Spirochaetota</taxon>
        <taxon>Spirochaetia</taxon>
        <taxon>Leptospirales</taxon>
        <taxon>Leptospiraceae</taxon>
        <taxon>Leptospira</taxon>
    </lineage>
</organism>
<evidence type="ECO:0000259" key="3">
    <source>
        <dbReference type="PROSITE" id="PS50110"/>
    </source>
</evidence>
<protein>
    <submittedName>
        <fullName evidence="5">Response regulator</fullName>
    </submittedName>
</protein>
<dbReference type="Pfam" id="PF00072">
    <property type="entry name" value="Response_reg"/>
    <property type="match status" value="1"/>
</dbReference>
<name>A0A4R9K2D5_9LEPT</name>
<dbReference type="AlphaFoldDB" id="A0A4R9K2D5"/>
<feature type="modified residue" description="4-aspartylphosphate" evidence="1">
    <location>
        <position position="59"/>
    </location>
</feature>
<dbReference type="InterPro" id="IPR036890">
    <property type="entry name" value="HATPase_C_sf"/>
</dbReference>
<dbReference type="InterPro" id="IPR011495">
    <property type="entry name" value="Sig_transdc_His_kin_sub2_dim/P"/>
</dbReference>
<sequence>MQMDTREKKSILLVEDEMLVALLTKKNLENQNYIVKHSLTGEGAISLISEKPYDLVLMDINLGPGIDGIKTAQLIQEKYNVPIVFLSSHTESEIIQKVEETSSYGYIEKGSDFNVINTSIKMALKLYSANQKMEKSERRYKHLIDISPIPYALNDDQDRILFLNKSFLSTFGYSLEEIPTLSDWWPKAYPDESYRHWVASQWAERLEAAKKSQTPFEPLELKIICKDGSEKKVVCSATMFDEEADNIHLVILYDLTELKTKEDSTRRITQLLESTQKISKIGGWEIDLISETVFWTKEMHQIHETNPEAYTPTSIGITEFLNSESKEKFQSALHSAKTAGTGFDIELDACTAKGKQIALRLTCEVTRNQGLPIKLTGTTQDISEQRLKEQTIRKLLLEKDILLKEIHHRIKNNMNTISSLIILQADLVQEQKTKEILFEASSRLNSMMVLYDKLYISKNQNSVSLKTYLPALLLEAKDIFPSHQTIHLEIEIEDIELSPKYLSPIGIIYNELLTNSLKYAFNLKPSGRIKVTAIKKKDTIILSYADDGQGYSMENSSGFGLQLISLLVEQIRGRLELIQTQEHPTLVTITFDL</sequence>
<dbReference type="GO" id="GO:0000160">
    <property type="term" value="P:phosphorelay signal transduction system"/>
    <property type="evidence" value="ECO:0007669"/>
    <property type="project" value="InterPro"/>
</dbReference>
<dbReference type="Proteomes" id="UP000297693">
    <property type="component" value="Unassembled WGS sequence"/>
</dbReference>
<dbReference type="InterPro" id="IPR001789">
    <property type="entry name" value="Sig_transdc_resp-reg_receiver"/>
</dbReference>
<feature type="domain" description="Response regulatory" evidence="3">
    <location>
        <begin position="10"/>
        <end position="124"/>
    </location>
</feature>
<dbReference type="PANTHER" id="PTHR43065">
    <property type="entry name" value="SENSOR HISTIDINE KINASE"/>
    <property type="match status" value="1"/>
</dbReference>
<keyword evidence="6" id="KW-1185">Reference proteome</keyword>